<comment type="caution">
    <text evidence="5">The sequence shown here is derived from an EMBL/GenBank/DDBJ whole genome shotgun (WGS) entry which is preliminary data.</text>
</comment>
<dbReference type="GO" id="GO:0030422">
    <property type="term" value="P:siRNA processing"/>
    <property type="evidence" value="ECO:0007669"/>
    <property type="project" value="TreeGrafter"/>
</dbReference>
<dbReference type="Proteomes" id="UP000286045">
    <property type="component" value="Unassembled WGS sequence"/>
</dbReference>
<keyword evidence="1" id="KW-0808">Transferase</keyword>
<keyword evidence="1" id="KW-0694">RNA-binding</keyword>
<dbReference type="CDD" id="cd00590">
    <property type="entry name" value="RRM_SF"/>
    <property type="match status" value="1"/>
</dbReference>
<comment type="similarity">
    <text evidence="1">Belongs to the RdRP family.</text>
</comment>
<protein>
    <recommendedName>
        <fullName evidence="1">RNA-dependent RNA polymerase</fullName>
        <ecNumber evidence="1">2.7.7.48</ecNumber>
    </recommendedName>
</protein>
<dbReference type="EC" id="2.7.7.48" evidence="1"/>
<feature type="compositionally biased region" description="Acidic residues" evidence="2">
    <location>
        <begin position="1210"/>
        <end position="1224"/>
    </location>
</feature>
<evidence type="ECO:0000259" key="3">
    <source>
        <dbReference type="Pfam" id="PF05183"/>
    </source>
</evidence>
<feature type="region of interest" description="Disordered" evidence="2">
    <location>
        <begin position="1205"/>
        <end position="1226"/>
    </location>
</feature>
<dbReference type="InterPro" id="IPR057596">
    <property type="entry name" value="RDRP_core"/>
</dbReference>
<keyword evidence="6" id="KW-1185">Reference proteome</keyword>
<proteinExistence type="inferred from homology"/>
<keyword evidence="1" id="KW-0696">RNA-directed RNA polymerase</keyword>
<dbReference type="InterPro" id="IPR007855">
    <property type="entry name" value="RDRP"/>
</dbReference>
<evidence type="ECO:0000313" key="5">
    <source>
        <dbReference type="EMBL" id="RWA03476.1"/>
    </source>
</evidence>
<evidence type="ECO:0000256" key="1">
    <source>
        <dbReference type="RuleBase" id="RU363098"/>
    </source>
</evidence>
<reference evidence="5 6" key="1">
    <citation type="submission" date="2018-12" db="EMBL/GenBank/DDBJ databases">
        <title>Draft genome sequence of Xylaria grammica IHI A82.</title>
        <authorList>
            <person name="Buettner E."/>
            <person name="Kellner H."/>
        </authorList>
    </citation>
    <scope>NUCLEOTIDE SEQUENCE [LARGE SCALE GENOMIC DNA]</scope>
    <source>
        <strain evidence="5 6">IHI A82</strain>
    </source>
</reference>
<dbReference type="Pfam" id="PF05183">
    <property type="entry name" value="RdRP"/>
    <property type="match status" value="1"/>
</dbReference>
<keyword evidence="1" id="KW-0548">Nucleotidyltransferase</keyword>
<gene>
    <name evidence="5" type="ORF">EKO27_g11630</name>
</gene>
<dbReference type="PANTHER" id="PTHR23079:SF17">
    <property type="entry name" value="RNA-DEPENDENT RNA POLYMERASE"/>
    <property type="match status" value="1"/>
</dbReference>
<dbReference type="PANTHER" id="PTHR23079">
    <property type="entry name" value="RNA-DEPENDENT RNA POLYMERASE"/>
    <property type="match status" value="1"/>
</dbReference>
<dbReference type="STRING" id="363999.A0A439CMX0"/>
<accession>A0A439CMX0</accession>
<feature type="domain" description="RDRP core" evidence="3">
    <location>
        <begin position="455"/>
        <end position="1080"/>
    </location>
</feature>
<dbReference type="GO" id="GO:0003968">
    <property type="term" value="F:RNA-directed RNA polymerase activity"/>
    <property type="evidence" value="ECO:0007669"/>
    <property type="project" value="UniProtKB-KW"/>
</dbReference>
<name>A0A439CMX0_9PEZI</name>
<dbReference type="Pfam" id="PF25358">
    <property type="entry name" value="PH_fung_RdRP"/>
    <property type="match status" value="1"/>
</dbReference>
<sequence length="1303" mass="147677">MPPPLIGFSVFMRNVPTTLTERSLETELSPFMDGLRIKDWTCEKPHGKPFGILTFLYREDGQNFLNKHGQQPIPGALFRGGPRMRAHLTLLGRPIFCMESDKEPDSTLLRVLQLNEEQRNQPPEYDEKAKEPKHVVFDAQGLSCGHYDYPKERLTYTPDIQWRIQRGIAKFARDTLIVSFPHSLGQIRLEIPYRTIHEVVISGRPPSLFLTLWEPPRILLLAHENNEDELLFMNMKSLSVKVNSSLPRPGVRERLSKIPHDVVDHGDIIGQSLIYSITISPEEFASKIERLRENEYLKVTSHNVPVASFGCSYMVEGLASFKAAVTKCAQTIPFDILYQFQALVQNGYLLPATAQNLLLRLLSNKSHDTPTRVGGAETVEHEASLARFPFSSHAVKKLFSQMPFPGPYTEAKMFDTDEIWSLLETNEKEIQQGLARELITERARQNLTMVYKVQVTPTRIMFNGPEPEAKNRILRKFPRHIGYFARIQFCDEDGQDLYFNPKISLDNIHSRFNRILDDGFPIAGRLYKFLGFSHSSLRSHAVWFMAGFVDDNKQLRSYATVILELGDFRGIRSPARCEYCPPKAIGFSSRISLGKGAARIGQAFSETPIAVDLKELNTRIEKIPDVKSQDGTRVFSDGVGTISSELLDAVLDRMSQTSRTATCLQIRWAGAKGMLSLDSTLKGSVNFEVRVRDSMLKFDSPDTQNLEICDAANKPIPLVLNRQMIKILEDMRTPESWFFKLQNRELSRLRKITAITENTVIFLKRQKIAEQMGFSQFIRRLHKLGFDYKKDAFLCSIVEAVVLREVRLLKHKSRIPVEHGVTLFGVMDEFGYLGDEEVFITFDKQQGGSYPNLENRLVIVTRSPALHPGDIQLRTAVVPPRGHPLRSLSNCIVFSQKGKRDLPSQLSGGDLDGDIYNVIWDPIAVEGCKLEFEPADYPRVAPLDIGRNVRAEDMTGFFVKFMATDQLGLIAVKHIIFADLHDAGSVHDECKLLAEMHSTAVDYSKTGIPVNMDKISSLKRTRYRPDFLAPAPPANIVDKTEIQFEPPIVPSAEADEDDDSGPKHKFYKSDKVLGKLYRAIDEKKIWKDDIHLNINRFGPYLWDELMVHIIRQCEKNLGHVEWRGALDEAKSIRQAYDDTIWTTTIEYSDHSSKGITELEVFTGTIFNKSGVQTRRQRDTSIRLKDDYDRIVKWVEGLIRKQSVKSSMDPDAIEDESLDGYEEESTSPGMESTALELSIACLHVGLKKGRHDFNKRSTSDFESFKVIAAHCALRELEIAIQQKDIADGVAFMSGGFPGVRSGRA</sequence>
<dbReference type="GO" id="GO:0031380">
    <property type="term" value="C:nuclear RNA-directed RNA polymerase complex"/>
    <property type="evidence" value="ECO:0007669"/>
    <property type="project" value="TreeGrafter"/>
</dbReference>
<evidence type="ECO:0000256" key="2">
    <source>
        <dbReference type="SAM" id="MobiDB-lite"/>
    </source>
</evidence>
<evidence type="ECO:0000259" key="4">
    <source>
        <dbReference type="Pfam" id="PF25358"/>
    </source>
</evidence>
<dbReference type="GO" id="GO:0003723">
    <property type="term" value="F:RNA binding"/>
    <property type="evidence" value="ECO:0007669"/>
    <property type="project" value="UniProtKB-KW"/>
</dbReference>
<evidence type="ECO:0000313" key="6">
    <source>
        <dbReference type="Proteomes" id="UP000286045"/>
    </source>
</evidence>
<organism evidence="5 6">
    <name type="scientific">Xylaria grammica</name>
    <dbReference type="NCBI Taxonomy" id="363999"/>
    <lineage>
        <taxon>Eukaryota</taxon>
        <taxon>Fungi</taxon>
        <taxon>Dikarya</taxon>
        <taxon>Ascomycota</taxon>
        <taxon>Pezizomycotina</taxon>
        <taxon>Sordariomycetes</taxon>
        <taxon>Xylariomycetidae</taxon>
        <taxon>Xylariales</taxon>
        <taxon>Xylariaceae</taxon>
        <taxon>Xylaria</taxon>
    </lineage>
</organism>
<dbReference type="EMBL" id="RYZI01000783">
    <property type="protein sequence ID" value="RWA03476.1"/>
    <property type="molecule type" value="Genomic_DNA"/>
</dbReference>
<comment type="catalytic activity">
    <reaction evidence="1">
        <text>RNA(n) + a ribonucleoside 5'-triphosphate = RNA(n+1) + diphosphate</text>
        <dbReference type="Rhea" id="RHEA:21248"/>
        <dbReference type="Rhea" id="RHEA-COMP:14527"/>
        <dbReference type="Rhea" id="RHEA-COMP:17342"/>
        <dbReference type="ChEBI" id="CHEBI:33019"/>
        <dbReference type="ChEBI" id="CHEBI:61557"/>
        <dbReference type="ChEBI" id="CHEBI:140395"/>
        <dbReference type="EC" id="2.7.7.48"/>
    </reaction>
</comment>
<feature type="domain" description="RdRP-like PH" evidence="4">
    <location>
        <begin position="136"/>
        <end position="297"/>
    </location>
</feature>
<dbReference type="InterPro" id="IPR057503">
    <property type="entry name" value="PH_RdRP"/>
</dbReference>